<gene>
    <name evidence="2" type="ORF">A2242_02030</name>
</gene>
<dbReference type="InterPro" id="IPR012902">
    <property type="entry name" value="N_methyl_site"/>
</dbReference>
<dbReference type="EMBL" id="MFGC01000006">
    <property type="protein sequence ID" value="OGF28783.1"/>
    <property type="molecule type" value="Genomic_DNA"/>
</dbReference>
<protein>
    <recommendedName>
        <fullName evidence="4">Type IV pilus modification protein PilV</fullName>
    </recommendedName>
</protein>
<accession>A0A1F5SQQ9</accession>
<sequence>MSQQQKQRGFSLIEVMASVAIIAFSMLGIFSLVIYNQKIYLSTKNTFIGALLSEEGAELVRNVRDSNWLNSLPFNDGIVGPAFRLDATGDIKNSLQAVSGIDDANARLKILGGVYRHDSGDATAFSRVILIQNIDEPGGAAVDGLQVTSFVQWDERGATRQRQTVVFLYDWRQ</sequence>
<dbReference type="AlphaFoldDB" id="A0A1F5SQQ9"/>
<organism evidence="2 3">
    <name type="scientific">Candidatus Falkowbacteria bacterium RIFOXYA2_FULL_47_9</name>
    <dbReference type="NCBI Taxonomy" id="1797995"/>
    <lineage>
        <taxon>Bacteria</taxon>
        <taxon>Candidatus Falkowiibacteriota</taxon>
    </lineage>
</organism>
<name>A0A1F5SQQ9_9BACT</name>
<keyword evidence="1" id="KW-0472">Membrane</keyword>
<evidence type="ECO:0000256" key="1">
    <source>
        <dbReference type="SAM" id="Phobius"/>
    </source>
</evidence>
<evidence type="ECO:0000313" key="3">
    <source>
        <dbReference type="Proteomes" id="UP000178925"/>
    </source>
</evidence>
<keyword evidence="1" id="KW-1133">Transmembrane helix</keyword>
<reference evidence="2 3" key="1">
    <citation type="journal article" date="2016" name="Nat. Commun.">
        <title>Thousands of microbial genomes shed light on interconnected biogeochemical processes in an aquifer system.</title>
        <authorList>
            <person name="Anantharaman K."/>
            <person name="Brown C.T."/>
            <person name="Hug L.A."/>
            <person name="Sharon I."/>
            <person name="Castelle C.J."/>
            <person name="Probst A.J."/>
            <person name="Thomas B.C."/>
            <person name="Singh A."/>
            <person name="Wilkins M.J."/>
            <person name="Karaoz U."/>
            <person name="Brodie E.L."/>
            <person name="Williams K.H."/>
            <person name="Hubbard S.S."/>
            <person name="Banfield J.F."/>
        </authorList>
    </citation>
    <scope>NUCLEOTIDE SEQUENCE [LARGE SCALE GENOMIC DNA]</scope>
</reference>
<proteinExistence type="predicted"/>
<keyword evidence="1" id="KW-0812">Transmembrane</keyword>
<dbReference type="NCBIfam" id="TIGR02532">
    <property type="entry name" value="IV_pilin_GFxxxE"/>
    <property type="match status" value="1"/>
</dbReference>
<comment type="caution">
    <text evidence="2">The sequence shown here is derived from an EMBL/GenBank/DDBJ whole genome shotgun (WGS) entry which is preliminary data.</text>
</comment>
<dbReference type="PROSITE" id="PS00409">
    <property type="entry name" value="PROKAR_NTER_METHYL"/>
    <property type="match status" value="1"/>
</dbReference>
<dbReference type="Pfam" id="PF07963">
    <property type="entry name" value="N_methyl"/>
    <property type="match status" value="1"/>
</dbReference>
<dbReference type="STRING" id="1797995.A2242_02030"/>
<feature type="transmembrane region" description="Helical" evidence="1">
    <location>
        <begin position="12"/>
        <end position="35"/>
    </location>
</feature>
<dbReference type="Proteomes" id="UP000178925">
    <property type="component" value="Unassembled WGS sequence"/>
</dbReference>
<evidence type="ECO:0000313" key="2">
    <source>
        <dbReference type="EMBL" id="OGF28783.1"/>
    </source>
</evidence>
<evidence type="ECO:0008006" key="4">
    <source>
        <dbReference type="Google" id="ProtNLM"/>
    </source>
</evidence>